<keyword evidence="4" id="KW-0472">Membrane</keyword>
<dbReference type="InterPro" id="IPR004089">
    <property type="entry name" value="MCPsignal_dom"/>
</dbReference>
<dbReference type="PROSITE" id="PS50111">
    <property type="entry name" value="CHEMOTAXIS_TRANSDUC_2"/>
    <property type="match status" value="1"/>
</dbReference>
<keyword evidence="4" id="KW-1133">Transmembrane helix</keyword>
<protein>
    <submittedName>
        <fullName evidence="7">Methyl-accepting chemotaxis protein</fullName>
    </submittedName>
</protein>
<dbReference type="EMBL" id="JACTVA010000035">
    <property type="protein sequence ID" value="MBC9208626.1"/>
    <property type="molecule type" value="Genomic_DNA"/>
</dbReference>
<proteinExistence type="inferred from homology"/>
<comment type="similarity">
    <text evidence="2">Belongs to the methyl-accepting chemotaxis (MCP) protein family.</text>
</comment>
<dbReference type="InterPro" id="IPR003660">
    <property type="entry name" value="HAMP_dom"/>
</dbReference>
<evidence type="ECO:0000259" key="5">
    <source>
        <dbReference type="PROSITE" id="PS50111"/>
    </source>
</evidence>
<dbReference type="Gene3D" id="1.10.287.950">
    <property type="entry name" value="Methyl-accepting chemotaxis protein"/>
    <property type="match status" value="1"/>
</dbReference>
<dbReference type="PANTHER" id="PTHR32089:SF112">
    <property type="entry name" value="LYSOZYME-LIKE PROTEIN-RELATED"/>
    <property type="match status" value="1"/>
</dbReference>
<dbReference type="Pfam" id="PF00015">
    <property type="entry name" value="MCPsignal"/>
    <property type="match status" value="1"/>
</dbReference>
<evidence type="ECO:0000256" key="2">
    <source>
        <dbReference type="ARBA" id="ARBA00029447"/>
    </source>
</evidence>
<feature type="domain" description="HAMP" evidence="6">
    <location>
        <begin position="213"/>
        <end position="266"/>
    </location>
</feature>
<dbReference type="PANTHER" id="PTHR32089">
    <property type="entry name" value="METHYL-ACCEPTING CHEMOTAXIS PROTEIN MCPB"/>
    <property type="match status" value="1"/>
</dbReference>
<comment type="caution">
    <text evidence="7">The sequence shown here is derived from an EMBL/GenBank/DDBJ whole genome shotgun (WGS) entry which is preliminary data.</text>
</comment>
<evidence type="ECO:0000256" key="3">
    <source>
        <dbReference type="PROSITE-ProRule" id="PRU00284"/>
    </source>
</evidence>
<sequence>MLRWLASSLALRLYALMGLAGLVALGIALLAFHGLSRGEEHVRNLHRSLSAAWHAERVNAEVMEAVAESRLLYFTADPVGRQRAASRLQEVLGQMQGEIGQWRPLVRPEGEAEFARMAAAAAEFARFREEVARVAVAEGHQAADRLGNNEANRAVRRQFNELLQQAERSAGARAAADLAAAQAEARQTAWTLVIVALAGLGVLGVVLPLVVRRSILRPLSATGARLGGMAQGDLGAAVPGTARTDEIGALAQSAEQLRQSLSEARKVEAGARHQAEQRAQQAELYASAVAAFRQEVDRAMSGLFQATESVGGARQALMQAAEVGEDAGHAVADAAGGTAQEVRTVAAAAEEMASAVQEIARQTAQATQAATGAAEAARNSDRTVQGLTDAAARIGDVVRLIGDIAGQTNLLALNATIEAARAGEAGKGFAVVASEVKSLASQTARATEEIGGQIEAMRQATGATVQAIGGIAATIAEMDRISAGIAAAVEQQGAATKEIARAAAAAAQGTNAVAQRSADVQGAATRTRAELVTLSGAADGLQGRSAELRRAVDGFLARTAADGR</sequence>
<name>A0ABR7RPV7_9PROT</name>
<dbReference type="InterPro" id="IPR004090">
    <property type="entry name" value="Chemotax_Me-accpt_rcpt"/>
</dbReference>
<evidence type="ECO:0000259" key="6">
    <source>
        <dbReference type="PROSITE" id="PS50885"/>
    </source>
</evidence>
<dbReference type="PRINTS" id="PR00260">
    <property type="entry name" value="CHEMTRNSDUCR"/>
</dbReference>
<dbReference type="Gene3D" id="6.10.340.10">
    <property type="match status" value="1"/>
</dbReference>
<dbReference type="SMART" id="SM00283">
    <property type="entry name" value="MA"/>
    <property type="match status" value="1"/>
</dbReference>
<accession>A0ABR7RPV7</accession>
<evidence type="ECO:0000256" key="1">
    <source>
        <dbReference type="ARBA" id="ARBA00023224"/>
    </source>
</evidence>
<gene>
    <name evidence="7" type="ORF">IBL26_17385</name>
</gene>
<dbReference type="SUPFAM" id="SSF58104">
    <property type="entry name" value="Methyl-accepting chemotaxis protein (MCP) signaling domain"/>
    <property type="match status" value="1"/>
</dbReference>
<evidence type="ECO:0000313" key="8">
    <source>
        <dbReference type="Proteomes" id="UP000626026"/>
    </source>
</evidence>
<feature type="domain" description="Methyl-accepting transducer" evidence="5">
    <location>
        <begin position="306"/>
        <end position="532"/>
    </location>
</feature>
<feature type="transmembrane region" description="Helical" evidence="4">
    <location>
        <begin position="189"/>
        <end position="211"/>
    </location>
</feature>
<reference evidence="7 8" key="1">
    <citation type="journal article" date="2013" name="Int. J. Syst. Evol. Microbiol.">
        <title>Roseomonas aerophila sp. nov., isolated from air.</title>
        <authorList>
            <person name="Kim S.J."/>
            <person name="Weon H.Y."/>
            <person name="Ahn J.H."/>
            <person name="Hong S.B."/>
            <person name="Seok S.J."/>
            <person name="Whang K.S."/>
            <person name="Kwon S.W."/>
        </authorList>
    </citation>
    <scope>NUCLEOTIDE SEQUENCE [LARGE SCALE GENOMIC DNA]</scope>
    <source>
        <strain evidence="7 8">NBRC 108923</strain>
    </source>
</reference>
<dbReference type="SMART" id="SM00304">
    <property type="entry name" value="HAMP"/>
    <property type="match status" value="1"/>
</dbReference>
<keyword evidence="4" id="KW-0812">Transmembrane</keyword>
<keyword evidence="8" id="KW-1185">Reference proteome</keyword>
<organism evidence="7 8">
    <name type="scientific">Teichococcus aerophilus</name>
    <dbReference type="NCBI Taxonomy" id="1224513"/>
    <lineage>
        <taxon>Bacteria</taxon>
        <taxon>Pseudomonadati</taxon>
        <taxon>Pseudomonadota</taxon>
        <taxon>Alphaproteobacteria</taxon>
        <taxon>Acetobacterales</taxon>
        <taxon>Roseomonadaceae</taxon>
        <taxon>Roseomonas</taxon>
    </lineage>
</organism>
<dbReference type="Proteomes" id="UP000626026">
    <property type="component" value="Unassembled WGS sequence"/>
</dbReference>
<keyword evidence="1 3" id="KW-0807">Transducer</keyword>
<evidence type="ECO:0000256" key="4">
    <source>
        <dbReference type="SAM" id="Phobius"/>
    </source>
</evidence>
<dbReference type="PROSITE" id="PS50885">
    <property type="entry name" value="HAMP"/>
    <property type="match status" value="1"/>
</dbReference>
<evidence type="ECO:0000313" key="7">
    <source>
        <dbReference type="EMBL" id="MBC9208626.1"/>
    </source>
</evidence>
<dbReference type="RefSeq" id="WP_187785778.1">
    <property type="nucleotide sequence ID" value="NZ_JACTVA010000035.1"/>
</dbReference>